<dbReference type="OrthoDB" id="107456at2759"/>
<feature type="coiled-coil region" evidence="1">
    <location>
        <begin position="270"/>
        <end position="322"/>
    </location>
</feature>
<protein>
    <submittedName>
        <fullName evidence="2">Uncharacterized protein</fullName>
    </submittedName>
</protein>
<gene>
    <name evidence="2" type="ORF">BBP00_00009660</name>
</gene>
<organism evidence="2 3">
    <name type="scientific">Phytophthora kernoviae</name>
    <dbReference type="NCBI Taxonomy" id="325452"/>
    <lineage>
        <taxon>Eukaryota</taxon>
        <taxon>Sar</taxon>
        <taxon>Stramenopiles</taxon>
        <taxon>Oomycota</taxon>
        <taxon>Peronosporomycetes</taxon>
        <taxon>Peronosporales</taxon>
        <taxon>Peronosporaceae</taxon>
        <taxon>Phytophthora</taxon>
    </lineage>
</organism>
<keyword evidence="1" id="KW-0175">Coiled coil</keyword>
<sequence>MKVKATIGNGEEKTEYASPSLKLSAKVEADGFVLPDNITDLCQFLDDGGGVELPPAAEQEEEVLRRKNEQIRRLKMEKRALKRDLERSRRVGNELEADLNRLQRQRRKELIDARHAQRSLGVREKKVADREQACNNLQEDVLCLKGKLSEEIRAYEHNEVIVVVENLVESVELSAKTDANINKMQEEEWRVTEELVAVKQQLSNEHEEFLTAELEASQLRLQDEQHTCTQLGTVCALQLGELACKTAWLESVTLANVPLKSRLSAKIEEIGEIEAERDDWQHQTNQLQREREAFQAEQVKQQNRIQAECLKLQNELRTAQLRELRSQQQLRIA</sequence>
<evidence type="ECO:0000313" key="2">
    <source>
        <dbReference type="EMBL" id="RLN52320.1"/>
    </source>
</evidence>
<reference evidence="2 3" key="1">
    <citation type="submission" date="2018-07" db="EMBL/GenBank/DDBJ databases">
        <title>Genome sequencing of oomycete isolates from Chile give support for New Zealand origin for Phytophthora kernoviae and make available the first Nothophytophthora sp. genome.</title>
        <authorList>
            <person name="Studholme D.J."/>
            <person name="Sanfuentes E."/>
            <person name="Panda P."/>
            <person name="Hill R."/>
            <person name="Sambles C."/>
            <person name="Grant M."/>
            <person name="Williams N.M."/>
            <person name="Mcdougal R.L."/>
        </authorList>
    </citation>
    <scope>NUCLEOTIDE SEQUENCE [LARGE SCALE GENOMIC DNA]</scope>
    <source>
        <strain evidence="2">Chile6</strain>
    </source>
</reference>
<proteinExistence type="predicted"/>
<feature type="coiled-coil region" evidence="1">
    <location>
        <begin position="57"/>
        <end position="112"/>
    </location>
</feature>
<name>A0A3F2RD78_9STRA</name>
<evidence type="ECO:0000313" key="3">
    <source>
        <dbReference type="Proteomes" id="UP000277300"/>
    </source>
</evidence>
<evidence type="ECO:0000256" key="1">
    <source>
        <dbReference type="SAM" id="Coils"/>
    </source>
</evidence>
<dbReference type="AlphaFoldDB" id="A0A3F2RD78"/>
<dbReference type="Proteomes" id="UP000277300">
    <property type="component" value="Unassembled WGS sequence"/>
</dbReference>
<dbReference type="EMBL" id="MBDO02000777">
    <property type="protein sequence ID" value="RLN52320.1"/>
    <property type="molecule type" value="Genomic_DNA"/>
</dbReference>
<accession>A0A3F2RD78</accession>
<comment type="caution">
    <text evidence="2">The sequence shown here is derived from an EMBL/GenBank/DDBJ whole genome shotgun (WGS) entry which is preliminary data.</text>
</comment>